<dbReference type="GO" id="GO:0005886">
    <property type="term" value="C:plasma membrane"/>
    <property type="evidence" value="ECO:0007669"/>
    <property type="project" value="TreeGrafter"/>
</dbReference>
<dbReference type="PANTHER" id="PTHR27002">
    <property type="entry name" value="RECEPTOR-LIKE SERINE/THREONINE-PROTEIN KINASE SD1-8"/>
    <property type="match status" value="1"/>
</dbReference>
<keyword evidence="8" id="KW-0325">Glycoprotein</keyword>
<sequence length="234" mass="26864">MISDADGARKLDWGKRLHIIEGITQGLLYLHKYSRLRVIHRDLKASNILLDDEWNPKISDFGMARIFSWNEPQENTKRIVGTYGYMPPEYAMKGLFSVKSDVYSFGVLLLEILSGKKSTSIYHFGTTLNLSGHAWELWRERRELELMDPSMGNSVPRNEFARFIHVALLCVQDNPIDRPTMLDIISWFNSEISLPTPNHPAFILVRHTIEEGNNIDIEQFSSSNGVTISRIEGR</sequence>
<dbReference type="FunFam" id="1.10.510.10:FF:000060">
    <property type="entry name" value="G-type lectin S-receptor-like serine/threonine-protein kinase"/>
    <property type="match status" value="1"/>
</dbReference>
<dbReference type="PANTHER" id="PTHR27002:SF181">
    <property type="entry name" value="RECEPTOR-LIKE SERINE_THREONINE-PROTEIN KINASE"/>
    <property type="match status" value="1"/>
</dbReference>
<organism evidence="10">
    <name type="scientific">Anthurium amnicola</name>
    <dbReference type="NCBI Taxonomy" id="1678845"/>
    <lineage>
        <taxon>Eukaryota</taxon>
        <taxon>Viridiplantae</taxon>
        <taxon>Streptophyta</taxon>
        <taxon>Embryophyta</taxon>
        <taxon>Tracheophyta</taxon>
        <taxon>Spermatophyta</taxon>
        <taxon>Magnoliopsida</taxon>
        <taxon>Liliopsida</taxon>
        <taxon>Araceae</taxon>
        <taxon>Pothoideae</taxon>
        <taxon>Potheae</taxon>
        <taxon>Anthurium</taxon>
    </lineage>
</organism>
<keyword evidence="6" id="KW-0067">ATP-binding</keyword>
<proteinExistence type="predicted"/>
<evidence type="ECO:0000256" key="3">
    <source>
        <dbReference type="ARBA" id="ARBA00022729"/>
    </source>
</evidence>
<dbReference type="InterPro" id="IPR011009">
    <property type="entry name" value="Kinase-like_dom_sf"/>
</dbReference>
<feature type="domain" description="Protein kinase" evidence="9">
    <location>
        <begin position="1"/>
        <end position="202"/>
    </location>
</feature>
<keyword evidence="7" id="KW-1015">Disulfide bond</keyword>
<keyword evidence="4" id="KW-0547">Nucleotide-binding</keyword>
<evidence type="ECO:0000256" key="4">
    <source>
        <dbReference type="ARBA" id="ARBA00022741"/>
    </source>
</evidence>
<evidence type="ECO:0000313" key="10">
    <source>
        <dbReference type="EMBL" id="JAT41688.1"/>
    </source>
</evidence>
<accession>A0A1D1XGZ9</accession>
<dbReference type="AlphaFoldDB" id="A0A1D1XGZ9"/>
<dbReference type="InterPro" id="IPR000719">
    <property type="entry name" value="Prot_kinase_dom"/>
</dbReference>
<evidence type="ECO:0000256" key="7">
    <source>
        <dbReference type="ARBA" id="ARBA00023157"/>
    </source>
</evidence>
<dbReference type="InterPro" id="IPR001245">
    <property type="entry name" value="Ser-Thr/Tyr_kinase_cat_dom"/>
</dbReference>
<evidence type="ECO:0000256" key="8">
    <source>
        <dbReference type="ARBA" id="ARBA00023180"/>
    </source>
</evidence>
<dbReference type="GO" id="GO:0004674">
    <property type="term" value="F:protein serine/threonine kinase activity"/>
    <property type="evidence" value="ECO:0007669"/>
    <property type="project" value="UniProtKB-KW"/>
</dbReference>
<dbReference type="InterPro" id="IPR008271">
    <property type="entry name" value="Ser/Thr_kinase_AS"/>
</dbReference>
<dbReference type="SMART" id="SM00220">
    <property type="entry name" value="S_TKc"/>
    <property type="match status" value="1"/>
</dbReference>
<dbReference type="GO" id="GO:0005524">
    <property type="term" value="F:ATP binding"/>
    <property type="evidence" value="ECO:0007669"/>
    <property type="project" value="UniProtKB-KW"/>
</dbReference>
<dbReference type="SUPFAM" id="SSF56112">
    <property type="entry name" value="Protein kinase-like (PK-like)"/>
    <property type="match status" value="1"/>
</dbReference>
<gene>
    <name evidence="10" type="primary">CRK7</name>
    <name evidence="10" type="ORF">g.117284</name>
</gene>
<dbReference type="PROSITE" id="PS00108">
    <property type="entry name" value="PROTEIN_KINASE_ST"/>
    <property type="match status" value="1"/>
</dbReference>
<protein>
    <submittedName>
        <fullName evidence="10">Cysteine-rich receptor-like protein kinase 7</fullName>
    </submittedName>
</protein>
<evidence type="ECO:0000259" key="9">
    <source>
        <dbReference type="PROSITE" id="PS50011"/>
    </source>
</evidence>
<dbReference type="PROSITE" id="PS50011">
    <property type="entry name" value="PROTEIN_KINASE_DOM"/>
    <property type="match status" value="1"/>
</dbReference>
<evidence type="ECO:0000256" key="2">
    <source>
        <dbReference type="ARBA" id="ARBA00022679"/>
    </source>
</evidence>
<dbReference type="Gene3D" id="1.10.510.10">
    <property type="entry name" value="Transferase(Phosphotransferase) domain 1"/>
    <property type="match status" value="1"/>
</dbReference>
<keyword evidence="10" id="KW-0675">Receptor</keyword>
<dbReference type="Pfam" id="PF07714">
    <property type="entry name" value="PK_Tyr_Ser-Thr"/>
    <property type="match status" value="1"/>
</dbReference>
<name>A0A1D1XGZ9_9ARAE</name>
<keyword evidence="1" id="KW-0723">Serine/threonine-protein kinase</keyword>
<evidence type="ECO:0000256" key="1">
    <source>
        <dbReference type="ARBA" id="ARBA00022527"/>
    </source>
</evidence>
<evidence type="ECO:0000256" key="6">
    <source>
        <dbReference type="ARBA" id="ARBA00022840"/>
    </source>
</evidence>
<reference evidence="10" key="1">
    <citation type="submission" date="2015-07" db="EMBL/GenBank/DDBJ databases">
        <title>Transcriptome Assembly of Anthurium amnicola.</title>
        <authorList>
            <person name="Suzuki J."/>
        </authorList>
    </citation>
    <scope>NUCLEOTIDE SEQUENCE</scope>
</reference>
<dbReference type="EMBL" id="GDJX01026248">
    <property type="protein sequence ID" value="JAT41688.1"/>
    <property type="molecule type" value="Transcribed_RNA"/>
</dbReference>
<keyword evidence="3" id="KW-0732">Signal</keyword>
<keyword evidence="2" id="KW-0808">Transferase</keyword>
<keyword evidence="5 10" id="KW-0418">Kinase</keyword>
<evidence type="ECO:0000256" key="5">
    <source>
        <dbReference type="ARBA" id="ARBA00022777"/>
    </source>
</evidence>